<dbReference type="Gene3D" id="2.40.420.20">
    <property type="match status" value="1"/>
</dbReference>
<dbReference type="SUPFAM" id="SSF111369">
    <property type="entry name" value="HlyD-like secretion proteins"/>
    <property type="match status" value="1"/>
</dbReference>
<accession>A0A387FX34</accession>
<reference evidence="4 5" key="1">
    <citation type="submission" date="2018-10" db="EMBL/GenBank/DDBJ databases">
        <title>Rhizobium etli, R. leguminosarum and a new Rhizobium genospecies from Phaseolus dumosus.</title>
        <authorList>
            <person name="Ramirez-Puebla S.T."/>
            <person name="Rogel-Hernandez M.A."/>
            <person name="Guerrero G."/>
            <person name="Ormeno-Orrillo E."/>
            <person name="Martinez-Romero J.C."/>
            <person name="Negrete-Yankelevich S."/>
            <person name="Martinez-Romero E."/>
        </authorList>
    </citation>
    <scope>NUCLEOTIDE SEQUENCE [LARGE SCALE GENOMIC DNA]</scope>
    <source>
        <strain evidence="4 5">CCGE525</strain>
    </source>
</reference>
<dbReference type="Proteomes" id="UP000282195">
    <property type="component" value="Chromosome"/>
</dbReference>
<dbReference type="Gene3D" id="1.10.287.470">
    <property type="entry name" value="Helix hairpin bin"/>
    <property type="match status" value="1"/>
</dbReference>
<gene>
    <name evidence="4" type="ORF">CCGE525_15845</name>
</gene>
<sequence length="396" mass="41347">MAFTPHRFLSTTAMLLVLLTAPAALAEEPTVTAPKQNLPAIVVTQAMTRKLTDKVVATGTVKAVEEVYIQPQVDGLSIRSLNADVGDRVEANSTLATLNDDALVLQKSQMEATKAKGEATLAQLHAQLSEAHANADEAELQRVRAVAMGAKGTVSTSSVEQANAAAAANKAREASAEQAIAVAEADLKVIDSQIADTDLKLARTGVKTPVAGTVASRNARVGAIANGTGDPLFTIIRDSDLELVVDVSESDITKITLGQKALILLSGSREKLTGSVRLVAPIVDAVTRLGAVHISIDDDEKARAGMYGSAEIIVRETQGVTLPLTAVYTDENGSSARKVENGVVKFVNVQTGIQDGGYVEIVNGLKDGDEVVAKAGAYVRDGDHITPVKEAPQASN</sequence>
<dbReference type="OrthoDB" id="7422354at2"/>
<evidence type="ECO:0000313" key="4">
    <source>
        <dbReference type="EMBL" id="AYG60122.1"/>
    </source>
</evidence>
<evidence type="ECO:0000256" key="1">
    <source>
        <dbReference type="ARBA" id="ARBA00009477"/>
    </source>
</evidence>
<dbReference type="InterPro" id="IPR006143">
    <property type="entry name" value="RND_pump_MFP"/>
</dbReference>
<proteinExistence type="inferred from homology"/>
<name>A0A387FX34_9HYPH</name>
<dbReference type="Pfam" id="PF25989">
    <property type="entry name" value="YknX_C"/>
    <property type="match status" value="1"/>
</dbReference>
<organism evidence="4 5">
    <name type="scientific">Rhizobium jaguaris</name>
    <dbReference type="NCBI Taxonomy" id="1312183"/>
    <lineage>
        <taxon>Bacteria</taxon>
        <taxon>Pseudomonadati</taxon>
        <taxon>Pseudomonadota</taxon>
        <taxon>Alphaproteobacteria</taxon>
        <taxon>Hyphomicrobiales</taxon>
        <taxon>Rhizobiaceae</taxon>
        <taxon>Rhizobium/Agrobacterium group</taxon>
        <taxon>Rhizobium</taxon>
    </lineage>
</organism>
<feature type="chain" id="PRO_5017399741" evidence="2">
    <location>
        <begin position="27"/>
        <end position="396"/>
    </location>
</feature>
<dbReference type="GO" id="GO:1990281">
    <property type="term" value="C:efflux pump complex"/>
    <property type="evidence" value="ECO:0007669"/>
    <property type="project" value="TreeGrafter"/>
</dbReference>
<dbReference type="GO" id="GO:0015562">
    <property type="term" value="F:efflux transmembrane transporter activity"/>
    <property type="evidence" value="ECO:0007669"/>
    <property type="project" value="TreeGrafter"/>
</dbReference>
<dbReference type="PANTHER" id="PTHR30469">
    <property type="entry name" value="MULTIDRUG RESISTANCE PROTEIN MDTA"/>
    <property type="match status" value="1"/>
</dbReference>
<keyword evidence="5" id="KW-1185">Reference proteome</keyword>
<dbReference type="EMBL" id="CP032694">
    <property type="protein sequence ID" value="AYG60122.1"/>
    <property type="molecule type" value="Genomic_DNA"/>
</dbReference>
<dbReference type="InterPro" id="IPR058637">
    <property type="entry name" value="YknX-like_C"/>
</dbReference>
<dbReference type="AlphaFoldDB" id="A0A387FX34"/>
<feature type="signal peptide" evidence="2">
    <location>
        <begin position="1"/>
        <end position="26"/>
    </location>
</feature>
<keyword evidence="2" id="KW-0732">Signal</keyword>
<feature type="domain" description="YknX-like C-terminal permuted SH3-like" evidence="3">
    <location>
        <begin position="320"/>
        <end position="386"/>
    </location>
</feature>
<dbReference type="KEGG" id="rjg:CCGE525_15845"/>
<dbReference type="Gene3D" id="2.40.50.100">
    <property type="match status" value="1"/>
</dbReference>
<dbReference type="NCBIfam" id="TIGR01730">
    <property type="entry name" value="RND_mfp"/>
    <property type="match status" value="1"/>
</dbReference>
<evidence type="ECO:0000313" key="5">
    <source>
        <dbReference type="Proteomes" id="UP000282195"/>
    </source>
</evidence>
<evidence type="ECO:0000259" key="3">
    <source>
        <dbReference type="Pfam" id="PF25989"/>
    </source>
</evidence>
<dbReference type="PANTHER" id="PTHR30469:SF15">
    <property type="entry name" value="HLYD FAMILY OF SECRETION PROTEINS"/>
    <property type="match status" value="1"/>
</dbReference>
<protein>
    <submittedName>
        <fullName evidence="4">Efflux RND transporter periplasmic adaptor subunit</fullName>
    </submittedName>
</protein>
<comment type="similarity">
    <text evidence="1">Belongs to the membrane fusion protein (MFP) (TC 8.A.1) family.</text>
</comment>
<evidence type="ECO:0000256" key="2">
    <source>
        <dbReference type="SAM" id="SignalP"/>
    </source>
</evidence>
<dbReference type="Gene3D" id="2.40.30.170">
    <property type="match status" value="1"/>
</dbReference>